<dbReference type="SUPFAM" id="SSF51695">
    <property type="entry name" value="PLC-like phosphodiesterases"/>
    <property type="match status" value="1"/>
</dbReference>
<feature type="signal peptide" evidence="4">
    <location>
        <begin position="1"/>
        <end position="17"/>
    </location>
</feature>
<dbReference type="RefSeq" id="WP_192769070.1">
    <property type="nucleotide sequence ID" value="NZ_JADBEB010000001.1"/>
</dbReference>
<dbReference type="InterPro" id="IPR017946">
    <property type="entry name" value="PLC-like_Pdiesterase_TIM-brl"/>
</dbReference>
<evidence type="ECO:0000256" key="2">
    <source>
        <dbReference type="ARBA" id="ARBA00023157"/>
    </source>
</evidence>
<dbReference type="InterPro" id="IPR006558">
    <property type="entry name" value="LamG-like"/>
</dbReference>
<feature type="region of interest" description="Disordered" evidence="3">
    <location>
        <begin position="12"/>
        <end position="32"/>
    </location>
</feature>
<dbReference type="Gene3D" id="2.60.120.200">
    <property type="match status" value="1"/>
</dbReference>
<dbReference type="Pfam" id="PF03009">
    <property type="entry name" value="GDPD"/>
    <property type="match status" value="1"/>
</dbReference>
<dbReference type="Proteomes" id="UP000649753">
    <property type="component" value="Unassembled WGS sequence"/>
</dbReference>
<dbReference type="PROSITE" id="PS51704">
    <property type="entry name" value="GP_PDE"/>
    <property type="match status" value="1"/>
</dbReference>
<dbReference type="PANTHER" id="PTHR46211:SF1">
    <property type="entry name" value="GLYCEROPHOSPHODIESTER PHOSPHODIESTERASE, CYTOPLASMIC"/>
    <property type="match status" value="1"/>
</dbReference>
<evidence type="ECO:0000256" key="1">
    <source>
        <dbReference type="ARBA" id="ARBA00022729"/>
    </source>
</evidence>
<organism evidence="6 7">
    <name type="scientific">Plantactinospora soyae</name>
    <dbReference type="NCBI Taxonomy" id="1544732"/>
    <lineage>
        <taxon>Bacteria</taxon>
        <taxon>Bacillati</taxon>
        <taxon>Actinomycetota</taxon>
        <taxon>Actinomycetes</taxon>
        <taxon>Micromonosporales</taxon>
        <taxon>Micromonosporaceae</taxon>
        <taxon>Plantactinospora</taxon>
    </lineage>
</organism>
<evidence type="ECO:0000313" key="7">
    <source>
        <dbReference type="Proteomes" id="UP000649753"/>
    </source>
</evidence>
<dbReference type="SMART" id="SM00560">
    <property type="entry name" value="LamGL"/>
    <property type="match status" value="1"/>
</dbReference>
<dbReference type="GO" id="GO:0006629">
    <property type="term" value="P:lipid metabolic process"/>
    <property type="evidence" value="ECO:0007669"/>
    <property type="project" value="InterPro"/>
</dbReference>
<sequence>MLAVVLTPALATPSAQAEPRTPTPSSDTAGFLDNGITAHRGYSGAYPENTMTSMRQGIRVGADWIELDVFLSKDGQVVVSHDRTTARVGDKNLVIADSTYKQLRTVDVAWAFRDSNGLTAKQVPVERMPLLSDVLRMVKQQHRTRVSIQPKESAVVEASVDVVHQLGMQDWVGFNDGSLPLMTQVKQLDPSLHVFWDTNTSDIDGSIATAVDRGFETIVMNQAHVSPESIQKIRAAGMEAGAWTINDFAVMQRFFDWGIDRVYTDHAAEALQLRGHDDRTGIRRGLLGHWSFDDHNGDFADDDGSVNQLRQGRLVANAAFAGRGRLRGGVTFQGHRDYVDVPIEVLPDAADRYTTAAWFKPARAGVPWRQSILETSGAGAISVELSEVTGQLKYSVQTTGTSVIAESDRVPAPGAWHHVAVSYDQATGMTRLYLDGGEVTSFVDARETATGALVATDGLHIGAYRDANDRFFEGTLDDVAVWDRVLTTTELGWLWNAGRGNAVPST</sequence>
<keyword evidence="7" id="KW-1185">Reference proteome</keyword>
<evidence type="ECO:0000259" key="5">
    <source>
        <dbReference type="PROSITE" id="PS51704"/>
    </source>
</evidence>
<dbReference type="EMBL" id="JADBEB010000001">
    <property type="protein sequence ID" value="MBE1489626.1"/>
    <property type="molecule type" value="Genomic_DNA"/>
</dbReference>
<dbReference type="PANTHER" id="PTHR46211">
    <property type="entry name" value="GLYCEROPHOSPHORYL DIESTER PHOSPHODIESTERASE"/>
    <property type="match status" value="1"/>
</dbReference>
<feature type="domain" description="GP-PDE" evidence="5">
    <location>
        <begin position="34"/>
        <end position="274"/>
    </location>
</feature>
<dbReference type="Gene3D" id="3.20.20.190">
    <property type="entry name" value="Phosphatidylinositol (PI) phosphodiesterase"/>
    <property type="match status" value="1"/>
</dbReference>
<proteinExistence type="predicted"/>
<accession>A0A927MAJ3</accession>
<gene>
    <name evidence="6" type="ORF">H4W31_005264</name>
</gene>
<dbReference type="InterPro" id="IPR013320">
    <property type="entry name" value="ConA-like_dom_sf"/>
</dbReference>
<keyword evidence="1 4" id="KW-0732">Signal</keyword>
<dbReference type="GO" id="GO:0008081">
    <property type="term" value="F:phosphoric diester hydrolase activity"/>
    <property type="evidence" value="ECO:0007669"/>
    <property type="project" value="InterPro"/>
</dbReference>
<keyword evidence="2" id="KW-1015">Disulfide bond</keyword>
<evidence type="ECO:0000256" key="4">
    <source>
        <dbReference type="SAM" id="SignalP"/>
    </source>
</evidence>
<dbReference type="SUPFAM" id="SSF49899">
    <property type="entry name" value="Concanavalin A-like lectins/glucanases"/>
    <property type="match status" value="1"/>
</dbReference>
<name>A0A927MAJ3_9ACTN</name>
<comment type="caution">
    <text evidence="6">The sequence shown here is derived from an EMBL/GenBank/DDBJ whole genome shotgun (WGS) entry which is preliminary data.</text>
</comment>
<dbReference type="Pfam" id="PF13385">
    <property type="entry name" value="Laminin_G_3"/>
    <property type="match status" value="1"/>
</dbReference>
<reference evidence="6" key="1">
    <citation type="submission" date="2020-10" db="EMBL/GenBank/DDBJ databases">
        <title>Sequencing the genomes of 1000 actinobacteria strains.</title>
        <authorList>
            <person name="Klenk H.-P."/>
        </authorList>
    </citation>
    <scope>NUCLEOTIDE SEQUENCE</scope>
    <source>
        <strain evidence="6">DSM 46832</strain>
    </source>
</reference>
<dbReference type="InterPro" id="IPR030395">
    <property type="entry name" value="GP_PDE_dom"/>
</dbReference>
<evidence type="ECO:0000256" key="3">
    <source>
        <dbReference type="SAM" id="MobiDB-lite"/>
    </source>
</evidence>
<feature type="chain" id="PRO_5037134915" evidence="4">
    <location>
        <begin position="18"/>
        <end position="506"/>
    </location>
</feature>
<protein>
    <submittedName>
        <fullName evidence="6">Glycerophosphoryl diester phosphodiesterase</fullName>
    </submittedName>
</protein>
<evidence type="ECO:0000313" key="6">
    <source>
        <dbReference type="EMBL" id="MBE1489626.1"/>
    </source>
</evidence>
<dbReference type="AlphaFoldDB" id="A0A927MAJ3"/>